<proteinExistence type="predicted"/>
<organism evidence="2 3">
    <name type="scientific">Enterococcus canis</name>
    <dbReference type="NCBI Taxonomy" id="214095"/>
    <lineage>
        <taxon>Bacteria</taxon>
        <taxon>Bacillati</taxon>
        <taxon>Bacillota</taxon>
        <taxon>Bacilli</taxon>
        <taxon>Lactobacillales</taxon>
        <taxon>Enterococcaceae</taxon>
        <taxon>Enterococcus</taxon>
    </lineage>
</organism>
<sequence length="117" mass="12947">MYIKKGYLVFFSLLCLTLLISVSVLFMKSRPRSATFAYSGTVSEIDDHYIKIENKANSRNIEALYVFGGDKLIVSGMAHQVSIGESVTITTNNVVDIGSEESLTYVVSATQLRVNEK</sequence>
<keyword evidence="1" id="KW-1133">Transmembrane helix</keyword>
<evidence type="ECO:0000256" key="1">
    <source>
        <dbReference type="SAM" id="Phobius"/>
    </source>
</evidence>
<gene>
    <name evidence="2" type="ORF">RU97_GL000807</name>
</gene>
<comment type="caution">
    <text evidence="2">The sequence shown here is derived from an EMBL/GenBank/DDBJ whole genome shotgun (WGS) entry which is preliminary data.</text>
</comment>
<dbReference type="AlphaFoldDB" id="A0A1L8RHK5"/>
<accession>A0A1L8RHK5</accession>
<feature type="transmembrane region" description="Helical" evidence="1">
    <location>
        <begin position="6"/>
        <end position="26"/>
    </location>
</feature>
<reference evidence="2 3" key="1">
    <citation type="submission" date="2014-12" db="EMBL/GenBank/DDBJ databases">
        <title>Draft genome sequences of 29 type strains of Enterococci.</title>
        <authorList>
            <person name="Zhong Z."/>
            <person name="Sun Z."/>
            <person name="Liu W."/>
            <person name="Zhang W."/>
            <person name="Zhang H."/>
        </authorList>
    </citation>
    <scope>NUCLEOTIDE SEQUENCE [LARGE SCALE GENOMIC DNA]</scope>
    <source>
        <strain evidence="2 3">DSM 17029</strain>
    </source>
</reference>
<evidence type="ECO:0000313" key="2">
    <source>
        <dbReference type="EMBL" id="OJG19236.1"/>
    </source>
</evidence>
<dbReference type="EMBL" id="JXKH01000002">
    <property type="protein sequence ID" value="OJG19236.1"/>
    <property type="molecule type" value="Genomic_DNA"/>
</dbReference>
<name>A0A1L8RHK5_9ENTE</name>
<protein>
    <submittedName>
        <fullName evidence="2">Uncharacterized protein</fullName>
    </submittedName>
</protein>
<keyword evidence="3" id="KW-1185">Reference proteome</keyword>
<keyword evidence="1" id="KW-0812">Transmembrane</keyword>
<dbReference type="Proteomes" id="UP000181884">
    <property type="component" value="Unassembled WGS sequence"/>
</dbReference>
<evidence type="ECO:0000313" key="3">
    <source>
        <dbReference type="Proteomes" id="UP000181884"/>
    </source>
</evidence>
<keyword evidence="1" id="KW-0472">Membrane</keyword>